<dbReference type="NCBIfam" id="NF002964">
    <property type="entry name" value="PRK03635.1"/>
    <property type="match status" value="1"/>
</dbReference>
<dbReference type="GO" id="GO:0003700">
    <property type="term" value="F:DNA-binding transcription factor activity"/>
    <property type="evidence" value="ECO:0007669"/>
    <property type="project" value="InterPro"/>
</dbReference>
<dbReference type="AlphaFoldDB" id="A0A540R5N5"/>
<dbReference type="SUPFAM" id="SSF53850">
    <property type="entry name" value="Periplasmic binding protein-like II"/>
    <property type="match status" value="1"/>
</dbReference>
<evidence type="ECO:0000256" key="2">
    <source>
        <dbReference type="ARBA" id="ARBA00023015"/>
    </source>
</evidence>
<evidence type="ECO:0000256" key="5">
    <source>
        <dbReference type="ARBA" id="ARBA00023163"/>
    </source>
</evidence>
<dbReference type="InterPro" id="IPR005119">
    <property type="entry name" value="LysR_subst-bd"/>
</dbReference>
<sequence length="282" mass="31070">MNQVQVDTLLAIVEEGSFEVAAAVLGISPSAVSQRIKALESDTGRVLLRRTTPVEPTEAGEILVQTARRIALVQAEAQAQLDARVRSIPLSVGVNADSLHSWFQPVIGKVAGLGGATLRLRVEDETETLGMLRRGDVLGAVTSEHTPVAGCEASRLGTMRYYAMASPGLHKRAWEEMPMVLYSKQDPVLKSTLRGLGLELREMRGRRNFVPAIDAYNEAVRVGLGWGMIPEIQAEALLESGELVVLDNVHLDLELWWQRWRLDSEMLDKLTEFVHEAAAELR</sequence>
<dbReference type="Gene3D" id="1.10.10.10">
    <property type="entry name" value="Winged helix-like DNA-binding domain superfamily/Winged helix DNA-binding domain"/>
    <property type="match status" value="1"/>
</dbReference>
<keyword evidence="5" id="KW-0804">Transcription</keyword>
<evidence type="ECO:0000313" key="7">
    <source>
        <dbReference type="EMBL" id="TQE42724.1"/>
    </source>
</evidence>
<protein>
    <submittedName>
        <fullName evidence="7">ArgP/LysG family DNA-binding transcriptional regulator</fullName>
    </submittedName>
</protein>
<dbReference type="STRING" id="1686286.GCA_900092335_01589"/>
<evidence type="ECO:0000313" key="8">
    <source>
        <dbReference type="Proteomes" id="UP000318080"/>
    </source>
</evidence>
<keyword evidence="2" id="KW-0805">Transcription regulation</keyword>
<dbReference type="GeneID" id="79852805"/>
<keyword evidence="3 7" id="KW-0238">DNA-binding</keyword>
<dbReference type="PANTHER" id="PTHR30579:SF2">
    <property type="entry name" value="HTH-TYPE TRANSCRIPTIONAL REGULATOR ARGP"/>
    <property type="match status" value="1"/>
</dbReference>
<comment type="similarity">
    <text evidence="1">Belongs to the LysR transcriptional regulatory family.</text>
</comment>
<dbReference type="EMBL" id="VHIR01000019">
    <property type="protein sequence ID" value="TQE42724.1"/>
    <property type="molecule type" value="Genomic_DNA"/>
</dbReference>
<dbReference type="PANTHER" id="PTHR30579">
    <property type="entry name" value="TRANSCRIPTIONAL REGULATOR"/>
    <property type="match status" value="1"/>
</dbReference>
<dbReference type="NCBIfam" id="TIGR03298">
    <property type="entry name" value="argP"/>
    <property type="match status" value="1"/>
</dbReference>
<dbReference type="InterPro" id="IPR050176">
    <property type="entry name" value="LTTR"/>
</dbReference>
<dbReference type="RefSeq" id="WP_066493433.1">
    <property type="nucleotide sequence ID" value="NZ_JAYWLZ010000002.1"/>
</dbReference>
<keyword evidence="4" id="KW-0010">Activator</keyword>
<evidence type="ECO:0000256" key="4">
    <source>
        <dbReference type="ARBA" id="ARBA00023159"/>
    </source>
</evidence>
<keyword evidence="8" id="KW-1185">Reference proteome</keyword>
<accession>A0A540R5N5</accession>
<dbReference type="PROSITE" id="PS50931">
    <property type="entry name" value="HTH_LYSR"/>
    <property type="match status" value="1"/>
</dbReference>
<dbReference type="InterPro" id="IPR017685">
    <property type="entry name" value="ArgP"/>
</dbReference>
<gene>
    <name evidence="7" type="ORF">EJK80_11075</name>
</gene>
<dbReference type="Proteomes" id="UP000318080">
    <property type="component" value="Unassembled WGS sequence"/>
</dbReference>
<organism evidence="7 8">
    <name type="scientific">Corynebacterium phoceense</name>
    <dbReference type="NCBI Taxonomy" id="1686286"/>
    <lineage>
        <taxon>Bacteria</taxon>
        <taxon>Bacillati</taxon>
        <taxon>Actinomycetota</taxon>
        <taxon>Actinomycetes</taxon>
        <taxon>Mycobacteriales</taxon>
        <taxon>Corynebacteriaceae</taxon>
        <taxon>Corynebacterium</taxon>
    </lineage>
</organism>
<dbReference type="InterPro" id="IPR000847">
    <property type="entry name" value="LysR_HTH_N"/>
</dbReference>
<name>A0A540R5N5_9CORY</name>
<evidence type="ECO:0000256" key="3">
    <source>
        <dbReference type="ARBA" id="ARBA00023125"/>
    </source>
</evidence>
<dbReference type="GO" id="GO:0003677">
    <property type="term" value="F:DNA binding"/>
    <property type="evidence" value="ECO:0007669"/>
    <property type="project" value="UniProtKB-KW"/>
</dbReference>
<reference evidence="7 8" key="1">
    <citation type="submission" date="2019-06" db="EMBL/GenBank/DDBJ databases">
        <title>Draft genome of C. phoceense Strain 272.</title>
        <authorList>
            <person name="Pacheco L.G.C."/>
            <person name="Barberis C.M."/>
            <person name="Almuzara M.N."/>
            <person name="Traglia G.M."/>
            <person name="Santos C.S."/>
            <person name="Rocha D.J.P.G."/>
            <person name="Aguiar E.R.G.R."/>
            <person name="Vay C.A."/>
        </authorList>
    </citation>
    <scope>NUCLEOTIDE SEQUENCE [LARGE SCALE GENOMIC DNA]</scope>
    <source>
        <strain evidence="7 8">272</strain>
    </source>
</reference>
<comment type="caution">
    <text evidence="7">The sequence shown here is derived from an EMBL/GenBank/DDBJ whole genome shotgun (WGS) entry which is preliminary data.</text>
</comment>
<dbReference type="InterPro" id="IPR036388">
    <property type="entry name" value="WH-like_DNA-bd_sf"/>
</dbReference>
<dbReference type="Gene3D" id="3.40.190.290">
    <property type="match status" value="1"/>
</dbReference>
<evidence type="ECO:0000256" key="1">
    <source>
        <dbReference type="ARBA" id="ARBA00009437"/>
    </source>
</evidence>
<evidence type="ECO:0000259" key="6">
    <source>
        <dbReference type="PROSITE" id="PS50931"/>
    </source>
</evidence>
<dbReference type="SUPFAM" id="SSF46785">
    <property type="entry name" value="Winged helix' DNA-binding domain"/>
    <property type="match status" value="1"/>
</dbReference>
<dbReference type="Pfam" id="PF00126">
    <property type="entry name" value="HTH_1"/>
    <property type="match status" value="1"/>
</dbReference>
<dbReference type="InterPro" id="IPR036390">
    <property type="entry name" value="WH_DNA-bd_sf"/>
</dbReference>
<proteinExistence type="inferred from homology"/>
<dbReference type="Pfam" id="PF03466">
    <property type="entry name" value="LysR_substrate"/>
    <property type="match status" value="1"/>
</dbReference>
<feature type="domain" description="HTH lysR-type" evidence="6">
    <location>
        <begin position="1"/>
        <end position="57"/>
    </location>
</feature>